<dbReference type="InterPro" id="IPR019533">
    <property type="entry name" value="Peptidase_S26"/>
</dbReference>
<dbReference type="InterPro" id="IPR019757">
    <property type="entry name" value="Pept_S26A_signal_pept_1_Lys-AS"/>
</dbReference>
<reference evidence="9 10" key="1">
    <citation type="journal article" date="2017" name="Int. J. Syst. Evol. Microbiol.">
        <title>Rhodosalinus sediminis gen. nov., sp. nov., isolated from marine saltern.</title>
        <authorList>
            <person name="Guo L.Y."/>
            <person name="Ling S.K."/>
            <person name="Li C.M."/>
            <person name="Chen G.J."/>
            <person name="Du Z.J."/>
        </authorList>
    </citation>
    <scope>NUCLEOTIDE SEQUENCE [LARGE SCALE GENOMIC DNA]</scope>
    <source>
        <strain evidence="9 10">WDN1C137</strain>
    </source>
</reference>
<dbReference type="OrthoDB" id="9815782at2"/>
<proteinExistence type="inferred from homology"/>
<comment type="similarity">
    <text evidence="2 7">Belongs to the peptidase S26 family.</text>
</comment>
<dbReference type="PRINTS" id="PR00727">
    <property type="entry name" value="LEADERPTASE"/>
</dbReference>
<dbReference type="Proteomes" id="UP000257131">
    <property type="component" value="Unassembled WGS sequence"/>
</dbReference>
<dbReference type="Pfam" id="PF10502">
    <property type="entry name" value="Peptidase_S26"/>
    <property type="match status" value="1"/>
</dbReference>
<dbReference type="GO" id="GO:0009003">
    <property type="term" value="F:signal peptidase activity"/>
    <property type="evidence" value="ECO:0007669"/>
    <property type="project" value="UniProtKB-EC"/>
</dbReference>
<dbReference type="GO" id="GO:0006465">
    <property type="term" value="P:signal peptide processing"/>
    <property type="evidence" value="ECO:0007669"/>
    <property type="project" value="InterPro"/>
</dbReference>
<keyword evidence="7" id="KW-0472">Membrane</keyword>
<evidence type="ECO:0000256" key="3">
    <source>
        <dbReference type="ARBA" id="ARBA00013208"/>
    </source>
</evidence>
<feature type="active site" evidence="6">
    <location>
        <position position="119"/>
    </location>
</feature>
<keyword evidence="7" id="KW-0645">Protease</keyword>
<keyword evidence="5 7" id="KW-0378">Hydrolase</keyword>
<evidence type="ECO:0000256" key="5">
    <source>
        <dbReference type="ARBA" id="ARBA00022801"/>
    </source>
</evidence>
<evidence type="ECO:0000313" key="9">
    <source>
        <dbReference type="EMBL" id="REC58545.1"/>
    </source>
</evidence>
<dbReference type="EC" id="3.4.21.89" evidence="3 7"/>
<accession>A0A3D9BYF4</accession>
<gene>
    <name evidence="9" type="primary">lepB</name>
    <name evidence="9" type="ORF">DRV84_03000</name>
</gene>
<sequence>MDDEKSWGGAIAETLKTIVYALLIAGVFRTLFFQPFWIPSGSMKDTLLIGDFLFVNKMTYGYSYASCPSVRIPAVGLDIDAEDLCGWMQGGDGRLFGGMPERGDVAVFRHPVSGRDFIKRIVGLPGDRVQMRDGRLHINGEAVTLAPDGTFEEVMRPQGPQGIRPRCANAPVGTGATCIKEKFEESFPNGETHSVLNIGRQASDDTPVYTVPDGHFFLMGDNRDNSSDSRVPQQIGGVGMVPYADLIGRADRVMFSSAGRSMLFFWTWRGDRFFEKIE</sequence>
<evidence type="ECO:0000313" key="10">
    <source>
        <dbReference type="Proteomes" id="UP000257131"/>
    </source>
</evidence>
<dbReference type="Gene3D" id="2.10.109.10">
    <property type="entry name" value="Umud Fragment, subunit A"/>
    <property type="match status" value="1"/>
</dbReference>
<feature type="domain" description="Peptidase S26" evidence="8">
    <location>
        <begin position="12"/>
        <end position="253"/>
    </location>
</feature>
<dbReference type="GO" id="GO:0004252">
    <property type="term" value="F:serine-type endopeptidase activity"/>
    <property type="evidence" value="ECO:0007669"/>
    <property type="project" value="InterPro"/>
</dbReference>
<feature type="active site" evidence="6">
    <location>
        <position position="42"/>
    </location>
</feature>
<dbReference type="GO" id="GO:0016020">
    <property type="term" value="C:membrane"/>
    <property type="evidence" value="ECO:0007669"/>
    <property type="project" value="UniProtKB-SubCell"/>
</dbReference>
<evidence type="ECO:0000259" key="8">
    <source>
        <dbReference type="Pfam" id="PF10502"/>
    </source>
</evidence>
<name>A0A3D9BYF4_9RHOB</name>
<feature type="transmembrane region" description="Helical" evidence="7">
    <location>
        <begin position="18"/>
        <end position="38"/>
    </location>
</feature>
<evidence type="ECO:0000256" key="6">
    <source>
        <dbReference type="PIRSR" id="PIRSR600223-1"/>
    </source>
</evidence>
<comment type="subcellular location">
    <subcellularLocation>
        <location evidence="7">Membrane</location>
        <topology evidence="7">Single-pass type II membrane protein</topology>
    </subcellularLocation>
</comment>
<dbReference type="PANTHER" id="PTHR43390">
    <property type="entry name" value="SIGNAL PEPTIDASE I"/>
    <property type="match status" value="1"/>
</dbReference>
<evidence type="ECO:0000256" key="2">
    <source>
        <dbReference type="ARBA" id="ARBA00009370"/>
    </source>
</evidence>
<organism evidence="9 10">
    <name type="scientific">Rhodosalinus sediminis</name>
    <dbReference type="NCBI Taxonomy" id="1940533"/>
    <lineage>
        <taxon>Bacteria</taxon>
        <taxon>Pseudomonadati</taxon>
        <taxon>Pseudomonadota</taxon>
        <taxon>Alphaproteobacteria</taxon>
        <taxon>Rhodobacterales</taxon>
        <taxon>Paracoccaceae</taxon>
        <taxon>Rhodosalinus</taxon>
    </lineage>
</organism>
<dbReference type="EMBL" id="QOHR01000002">
    <property type="protein sequence ID" value="REC58545.1"/>
    <property type="molecule type" value="Genomic_DNA"/>
</dbReference>
<protein>
    <recommendedName>
        <fullName evidence="4 7">Signal peptidase I</fullName>
        <ecNumber evidence="3 7">3.4.21.89</ecNumber>
    </recommendedName>
</protein>
<dbReference type="PANTHER" id="PTHR43390:SF1">
    <property type="entry name" value="CHLOROPLAST PROCESSING PEPTIDASE"/>
    <property type="match status" value="1"/>
</dbReference>
<evidence type="ECO:0000256" key="7">
    <source>
        <dbReference type="RuleBase" id="RU362042"/>
    </source>
</evidence>
<dbReference type="PROSITE" id="PS00760">
    <property type="entry name" value="SPASE_I_2"/>
    <property type="match status" value="1"/>
</dbReference>
<dbReference type="AlphaFoldDB" id="A0A3D9BYF4"/>
<comment type="catalytic activity">
    <reaction evidence="1 7">
        <text>Cleavage of hydrophobic, N-terminal signal or leader sequences from secreted and periplasmic proteins.</text>
        <dbReference type="EC" id="3.4.21.89"/>
    </reaction>
</comment>
<dbReference type="InterPro" id="IPR036286">
    <property type="entry name" value="LexA/Signal_pep-like_sf"/>
</dbReference>
<dbReference type="CDD" id="cd06530">
    <property type="entry name" value="S26_SPase_I"/>
    <property type="match status" value="1"/>
</dbReference>
<dbReference type="RefSeq" id="WP_115978375.1">
    <property type="nucleotide sequence ID" value="NZ_QOHR01000002.1"/>
</dbReference>
<dbReference type="SUPFAM" id="SSF51306">
    <property type="entry name" value="LexA/Signal peptidase"/>
    <property type="match status" value="1"/>
</dbReference>
<evidence type="ECO:0000256" key="1">
    <source>
        <dbReference type="ARBA" id="ARBA00000677"/>
    </source>
</evidence>
<keyword evidence="10" id="KW-1185">Reference proteome</keyword>
<keyword evidence="7" id="KW-0812">Transmembrane</keyword>
<dbReference type="NCBIfam" id="TIGR02227">
    <property type="entry name" value="sigpep_I_bact"/>
    <property type="match status" value="1"/>
</dbReference>
<keyword evidence="7" id="KW-1133">Transmembrane helix</keyword>
<comment type="caution">
    <text evidence="9">The sequence shown here is derived from an EMBL/GenBank/DDBJ whole genome shotgun (WGS) entry which is preliminary data.</text>
</comment>
<evidence type="ECO:0000256" key="4">
    <source>
        <dbReference type="ARBA" id="ARBA00019232"/>
    </source>
</evidence>
<dbReference type="InterPro" id="IPR000223">
    <property type="entry name" value="Pept_S26A_signal_pept_1"/>
</dbReference>